<organism evidence="2 3">
    <name type="scientific">Clathrospora elynae</name>
    <dbReference type="NCBI Taxonomy" id="706981"/>
    <lineage>
        <taxon>Eukaryota</taxon>
        <taxon>Fungi</taxon>
        <taxon>Dikarya</taxon>
        <taxon>Ascomycota</taxon>
        <taxon>Pezizomycotina</taxon>
        <taxon>Dothideomycetes</taxon>
        <taxon>Pleosporomycetidae</taxon>
        <taxon>Pleosporales</taxon>
        <taxon>Diademaceae</taxon>
        <taxon>Clathrospora</taxon>
    </lineage>
</organism>
<evidence type="ECO:0000256" key="1">
    <source>
        <dbReference type="SAM" id="MobiDB-lite"/>
    </source>
</evidence>
<protein>
    <submittedName>
        <fullName evidence="2">Uncharacterized protein</fullName>
    </submittedName>
</protein>
<feature type="compositionally biased region" description="Basic and acidic residues" evidence="1">
    <location>
        <begin position="253"/>
        <end position="264"/>
    </location>
</feature>
<feature type="compositionally biased region" description="Basic residues" evidence="1">
    <location>
        <begin position="400"/>
        <end position="409"/>
    </location>
</feature>
<evidence type="ECO:0000313" key="3">
    <source>
        <dbReference type="Proteomes" id="UP000800038"/>
    </source>
</evidence>
<keyword evidence="3" id="KW-1185">Reference proteome</keyword>
<dbReference type="Proteomes" id="UP000800038">
    <property type="component" value="Unassembled WGS sequence"/>
</dbReference>
<feature type="region of interest" description="Disordered" evidence="1">
    <location>
        <begin position="389"/>
        <end position="409"/>
    </location>
</feature>
<dbReference type="AlphaFoldDB" id="A0A6A5SRQ3"/>
<evidence type="ECO:0000313" key="2">
    <source>
        <dbReference type="EMBL" id="KAF1942414.1"/>
    </source>
</evidence>
<sequence length="446" mass="50460">MSSTVASPDPAIPMRDNSFFTHLNYDVRVMIYEYLDPAAVSVEALGLILSCREAKAEFDPICVRKLHTMFTRMEALVKERAGFSVNLPRHPTAHAFTAEDSIRVDLPVQMLDLRREWVRFIFLRHLVYPIMALRLHTVTFNFCKSVARQLLDLRNEALTHRKDEGAILREFMQTIEEGIQCATKLGHVTYLAGMGSGSKSFPLAKTQARCIELSWQVVPGTVAKEVAEGAPGHTDFGKSSKDVHAEDHEAKVGEIDQQLGHDSEDASCDDASDDRVPREVTWSYEPSWKRWVSIQDKLPPSYSWPTMSKSTADDGLSGYWTISSATRFQLSSSETICLTMNDPDKPSEDDDDDDHWWIPGLPSGYDQEDVLRDDGYTAKYRHLELINSPRDGFPTERRTSKALKKKKKKKALARRNLDLDDDEAGLARGVTYSRSVCSPRRRPMDT</sequence>
<feature type="region of interest" description="Disordered" evidence="1">
    <location>
        <begin position="228"/>
        <end position="247"/>
    </location>
</feature>
<feature type="compositionally biased region" description="Basic and acidic residues" evidence="1">
    <location>
        <begin position="235"/>
        <end position="247"/>
    </location>
</feature>
<accession>A0A6A5SRQ3</accession>
<gene>
    <name evidence="2" type="ORF">EJ02DRAFT_465780</name>
</gene>
<dbReference type="OrthoDB" id="3711359at2759"/>
<dbReference type="EMBL" id="ML976035">
    <property type="protein sequence ID" value="KAF1942414.1"/>
    <property type="molecule type" value="Genomic_DNA"/>
</dbReference>
<reference evidence="2" key="1">
    <citation type="journal article" date="2020" name="Stud. Mycol.">
        <title>101 Dothideomycetes genomes: a test case for predicting lifestyles and emergence of pathogens.</title>
        <authorList>
            <person name="Haridas S."/>
            <person name="Albert R."/>
            <person name="Binder M."/>
            <person name="Bloem J."/>
            <person name="Labutti K."/>
            <person name="Salamov A."/>
            <person name="Andreopoulos B."/>
            <person name="Baker S."/>
            <person name="Barry K."/>
            <person name="Bills G."/>
            <person name="Bluhm B."/>
            <person name="Cannon C."/>
            <person name="Castanera R."/>
            <person name="Culley D."/>
            <person name="Daum C."/>
            <person name="Ezra D."/>
            <person name="Gonzalez J."/>
            <person name="Henrissat B."/>
            <person name="Kuo A."/>
            <person name="Liang C."/>
            <person name="Lipzen A."/>
            <person name="Lutzoni F."/>
            <person name="Magnuson J."/>
            <person name="Mondo S."/>
            <person name="Nolan M."/>
            <person name="Ohm R."/>
            <person name="Pangilinan J."/>
            <person name="Park H.-J."/>
            <person name="Ramirez L."/>
            <person name="Alfaro M."/>
            <person name="Sun H."/>
            <person name="Tritt A."/>
            <person name="Yoshinaga Y."/>
            <person name="Zwiers L.-H."/>
            <person name="Turgeon B."/>
            <person name="Goodwin S."/>
            <person name="Spatafora J."/>
            <person name="Crous P."/>
            <person name="Grigoriev I."/>
        </authorList>
    </citation>
    <scope>NUCLEOTIDE SEQUENCE</scope>
    <source>
        <strain evidence="2">CBS 161.51</strain>
    </source>
</reference>
<feature type="region of interest" description="Disordered" evidence="1">
    <location>
        <begin position="253"/>
        <end position="274"/>
    </location>
</feature>
<proteinExistence type="predicted"/>
<name>A0A6A5SRQ3_9PLEO</name>